<dbReference type="EMBL" id="JXTB01001224">
    <property type="protein sequence ID" value="PON31235.1"/>
    <property type="molecule type" value="Genomic_DNA"/>
</dbReference>
<dbReference type="AlphaFoldDB" id="A0A2P5A3W5"/>
<protein>
    <submittedName>
        <fullName evidence="1">Uncharacterized protein</fullName>
    </submittedName>
</protein>
<sequence>MGETTAAGEVPCSFMAAKGEIPMVIDVHSRRRKIIFQIVRSSIVGNQESAHTLDYSTGSR</sequence>
<accession>A0A2P5A3W5</accession>
<evidence type="ECO:0000313" key="1">
    <source>
        <dbReference type="EMBL" id="PON31235.1"/>
    </source>
</evidence>
<comment type="caution">
    <text evidence="1">The sequence shown here is derived from an EMBL/GenBank/DDBJ whole genome shotgun (WGS) entry which is preliminary data.</text>
</comment>
<evidence type="ECO:0000313" key="2">
    <source>
        <dbReference type="Proteomes" id="UP000237105"/>
    </source>
</evidence>
<organism evidence="1 2">
    <name type="scientific">Parasponia andersonii</name>
    <name type="common">Sponia andersonii</name>
    <dbReference type="NCBI Taxonomy" id="3476"/>
    <lineage>
        <taxon>Eukaryota</taxon>
        <taxon>Viridiplantae</taxon>
        <taxon>Streptophyta</taxon>
        <taxon>Embryophyta</taxon>
        <taxon>Tracheophyta</taxon>
        <taxon>Spermatophyta</taxon>
        <taxon>Magnoliopsida</taxon>
        <taxon>eudicotyledons</taxon>
        <taxon>Gunneridae</taxon>
        <taxon>Pentapetalae</taxon>
        <taxon>rosids</taxon>
        <taxon>fabids</taxon>
        <taxon>Rosales</taxon>
        <taxon>Cannabaceae</taxon>
        <taxon>Parasponia</taxon>
    </lineage>
</organism>
<dbReference type="Proteomes" id="UP000237105">
    <property type="component" value="Unassembled WGS sequence"/>
</dbReference>
<name>A0A2P5A3W5_PARAD</name>
<gene>
    <name evidence="1" type="ORF">PanWU01x14_371380</name>
</gene>
<reference evidence="2" key="1">
    <citation type="submission" date="2016-06" db="EMBL/GenBank/DDBJ databases">
        <title>Parallel loss of symbiosis genes in relatives of nitrogen-fixing non-legume Parasponia.</title>
        <authorList>
            <person name="Van Velzen R."/>
            <person name="Holmer R."/>
            <person name="Bu F."/>
            <person name="Rutten L."/>
            <person name="Van Zeijl A."/>
            <person name="Liu W."/>
            <person name="Santuari L."/>
            <person name="Cao Q."/>
            <person name="Sharma T."/>
            <person name="Shen D."/>
            <person name="Roswanjaya Y."/>
            <person name="Wardhani T."/>
            <person name="Kalhor M.S."/>
            <person name="Jansen J."/>
            <person name="Van den Hoogen J."/>
            <person name="Gungor B."/>
            <person name="Hartog M."/>
            <person name="Hontelez J."/>
            <person name="Verver J."/>
            <person name="Yang W.-C."/>
            <person name="Schijlen E."/>
            <person name="Repin R."/>
            <person name="Schilthuizen M."/>
            <person name="Schranz E."/>
            <person name="Heidstra R."/>
            <person name="Miyata K."/>
            <person name="Fedorova E."/>
            <person name="Kohlen W."/>
            <person name="Bisseling T."/>
            <person name="Smit S."/>
            <person name="Geurts R."/>
        </authorList>
    </citation>
    <scope>NUCLEOTIDE SEQUENCE [LARGE SCALE GENOMIC DNA]</scope>
    <source>
        <strain evidence="2">cv. WU1-14</strain>
    </source>
</reference>
<proteinExistence type="predicted"/>
<keyword evidence="2" id="KW-1185">Reference proteome</keyword>